<reference evidence="3" key="1">
    <citation type="journal article" date="2011" name="Genome Biol.">
        <title>The draft genome of the carcinogenic human liver fluke Clonorchis sinensis.</title>
        <authorList>
            <person name="Wang X."/>
            <person name="Chen W."/>
            <person name="Huang Y."/>
            <person name="Sun J."/>
            <person name="Men J."/>
            <person name="Liu H."/>
            <person name="Luo F."/>
            <person name="Guo L."/>
            <person name="Lv X."/>
            <person name="Deng C."/>
            <person name="Zhou C."/>
            <person name="Fan Y."/>
            <person name="Li X."/>
            <person name="Huang L."/>
            <person name="Hu Y."/>
            <person name="Liang C."/>
            <person name="Hu X."/>
            <person name="Xu J."/>
            <person name="Yu X."/>
        </authorList>
    </citation>
    <scope>NUCLEOTIDE SEQUENCE [LARGE SCALE GENOMIC DNA]</scope>
    <source>
        <strain evidence="3">Henan</strain>
    </source>
</reference>
<evidence type="ECO:0000256" key="1">
    <source>
        <dbReference type="SAM" id="MobiDB-lite"/>
    </source>
</evidence>
<organism evidence="3 4">
    <name type="scientific">Clonorchis sinensis</name>
    <name type="common">Chinese liver fluke</name>
    <dbReference type="NCBI Taxonomy" id="79923"/>
    <lineage>
        <taxon>Eukaryota</taxon>
        <taxon>Metazoa</taxon>
        <taxon>Spiralia</taxon>
        <taxon>Lophotrochozoa</taxon>
        <taxon>Platyhelminthes</taxon>
        <taxon>Trematoda</taxon>
        <taxon>Digenea</taxon>
        <taxon>Opisthorchiida</taxon>
        <taxon>Opisthorchiata</taxon>
        <taxon>Opisthorchiidae</taxon>
        <taxon>Clonorchis</taxon>
    </lineage>
</organism>
<evidence type="ECO:0000313" key="3">
    <source>
        <dbReference type="EMBL" id="GAA52479.1"/>
    </source>
</evidence>
<dbReference type="Proteomes" id="UP000008909">
    <property type="component" value="Unassembled WGS sequence"/>
</dbReference>
<keyword evidence="2" id="KW-1133">Transmembrane helix</keyword>
<evidence type="ECO:0000313" key="4">
    <source>
        <dbReference type="Proteomes" id="UP000008909"/>
    </source>
</evidence>
<name>G7YHP6_CLOSI</name>
<keyword evidence="4" id="KW-1185">Reference proteome</keyword>
<protein>
    <recommendedName>
        <fullName evidence="5">Cytochrome c oxidase assembly protein COX16 homolog, mitochondrial</fullName>
    </recommendedName>
</protein>
<keyword evidence="2" id="KW-0812">Transmembrane</keyword>
<feature type="transmembrane region" description="Helical" evidence="2">
    <location>
        <begin position="12"/>
        <end position="33"/>
    </location>
</feature>
<dbReference type="EMBL" id="DF143301">
    <property type="protein sequence ID" value="GAA52479.1"/>
    <property type="molecule type" value="Genomic_DNA"/>
</dbReference>
<dbReference type="AlphaFoldDB" id="G7YHP6"/>
<accession>G7YHP6</accession>
<gene>
    <name evidence="3" type="ORF">CLF_108145</name>
</gene>
<evidence type="ECO:0008006" key="5">
    <source>
        <dbReference type="Google" id="ProtNLM"/>
    </source>
</evidence>
<evidence type="ECO:0000256" key="2">
    <source>
        <dbReference type="SAM" id="Phobius"/>
    </source>
</evidence>
<sequence>MQPKLLRFIVRTIPKIGTLVLSAVTVAYLWNYMHKKTQLRKQRTSIDEPLIVEFYKQVEKESSGWKNKRVPRPWEESSGK</sequence>
<feature type="region of interest" description="Disordered" evidence="1">
    <location>
        <begin position="60"/>
        <end position="80"/>
    </location>
</feature>
<reference key="2">
    <citation type="submission" date="2011-10" db="EMBL/GenBank/DDBJ databases">
        <title>The genome and transcriptome sequence of Clonorchis sinensis provide insights into the carcinogenic liver fluke.</title>
        <authorList>
            <person name="Wang X."/>
            <person name="Huang Y."/>
            <person name="Chen W."/>
            <person name="Liu H."/>
            <person name="Guo L."/>
            <person name="Chen Y."/>
            <person name="Luo F."/>
            <person name="Zhou W."/>
            <person name="Sun J."/>
            <person name="Mao Q."/>
            <person name="Liang P."/>
            <person name="Zhou C."/>
            <person name="Tian Y."/>
            <person name="Men J."/>
            <person name="Lv X."/>
            <person name="Huang L."/>
            <person name="Zhou J."/>
            <person name="Hu Y."/>
            <person name="Li R."/>
            <person name="Zhang F."/>
            <person name="Lei H."/>
            <person name="Li X."/>
            <person name="Hu X."/>
            <person name="Liang C."/>
            <person name="Xu J."/>
            <person name="Wu Z."/>
            <person name="Yu X."/>
        </authorList>
    </citation>
    <scope>NUCLEOTIDE SEQUENCE</scope>
    <source>
        <strain>Henan</strain>
    </source>
</reference>
<keyword evidence="2" id="KW-0472">Membrane</keyword>
<proteinExistence type="predicted"/>